<dbReference type="InterPro" id="IPR046118">
    <property type="entry name" value="DUF6115"/>
</dbReference>
<evidence type="ECO:0000256" key="1">
    <source>
        <dbReference type="SAM" id="Coils"/>
    </source>
</evidence>
<dbReference type="Proteomes" id="UP001595896">
    <property type="component" value="Unassembled WGS sequence"/>
</dbReference>
<comment type="caution">
    <text evidence="2">The sequence shown here is derived from an EMBL/GenBank/DDBJ whole genome shotgun (WGS) entry which is preliminary data.</text>
</comment>
<accession>A0ABV9NQX3</accession>
<keyword evidence="3" id="KW-1185">Reference proteome</keyword>
<dbReference type="EMBL" id="JBHSGK010000003">
    <property type="protein sequence ID" value="MFC4735632.1"/>
    <property type="molecule type" value="Genomic_DNA"/>
</dbReference>
<gene>
    <name evidence="2" type="ORF">ACFO4L_03440</name>
</gene>
<protein>
    <submittedName>
        <fullName evidence="2">DUF6115 domain-containing protein</fullName>
    </submittedName>
</protein>
<organism evidence="2 3">
    <name type="scientific">Bacillus daqingensis</name>
    <dbReference type="NCBI Taxonomy" id="872396"/>
    <lineage>
        <taxon>Bacteria</taxon>
        <taxon>Bacillati</taxon>
        <taxon>Bacillota</taxon>
        <taxon>Bacilli</taxon>
        <taxon>Bacillales</taxon>
        <taxon>Bacillaceae</taxon>
        <taxon>Bacillus</taxon>
    </lineage>
</organism>
<evidence type="ECO:0000313" key="2">
    <source>
        <dbReference type="EMBL" id="MFC4735632.1"/>
    </source>
</evidence>
<keyword evidence="1" id="KW-0175">Coiled coil</keyword>
<sequence>MTLLLLTSLLLHLVTFYAVIILFRRQEAEPTQDMDKKMRQMEDILAAYTEEMKASNERLLQEIQGTAAAEISQNQKVADAEEVQRSYTPPLPQEQDETFQLSDRAKVLQLYAAGKKPEQIAEELQMGTGEVELLIRFHLQLEN</sequence>
<evidence type="ECO:0000313" key="3">
    <source>
        <dbReference type="Proteomes" id="UP001595896"/>
    </source>
</evidence>
<reference evidence="3" key="1">
    <citation type="journal article" date="2019" name="Int. J. Syst. Evol. Microbiol.">
        <title>The Global Catalogue of Microorganisms (GCM) 10K type strain sequencing project: providing services to taxonomists for standard genome sequencing and annotation.</title>
        <authorList>
            <consortium name="The Broad Institute Genomics Platform"/>
            <consortium name="The Broad Institute Genome Sequencing Center for Infectious Disease"/>
            <person name="Wu L."/>
            <person name="Ma J."/>
        </authorList>
    </citation>
    <scope>NUCLEOTIDE SEQUENCE [LARGE SCALE GENOMIC DNA]</scope>
    <source>
        <strain evidence="3">JCM 12165</strain>
    </source>
</reference>
<proteinExistence type="predicted"/>
<feature type="coiled-coil region" evidence="1">
    <location>
        <begin position="31"/>
        <end position="58"/>
    </location>
</feature>
<dbReference type="RefSeq" id="WP_377908256.1">
    <property type="nucleotide sequence ID" value="NZ_JBHSGK010000003.1"/>
</dbReference>
<dbReference type="Pfam" id="PF19610">
    <property type="entry name" value="DUF6115"/>
    <property type="match status" value="1"/>
</dbReference>
<name>A0ABV9NQX3_9BACI</name>